<evidence type="ECO:0000313" key="8">
    <source>
        <dbReference type="Proteomes" id="UP000199310"/>
    </source>
</evidence>
<keyword evidence="2" id="KW-0805">Transcription regulation</keyword>
<keyword evidence="4" id="KW-0804">Transcription</keyword>
<dbReference type="AlphaFoldDB" id="A0A1I0RG18"/>
<organism evidence="7 8">
    <name type="scientific">Chitinophaga arvensicola</name>
    <dbReference type="NCBI Taxonomy" id="29529"/>
    <lineage>
        <taxon>Bacteria</taxon>
        <taxon>Pseudomonadati</taxon>
        <taxon>Bacteroidota</taxon>
        <taxon>Chitinophagia</taxon>
        <taxon>Chitinophagales</taxon>
        <taxon>Chitinophagaceae</taxon>
        <taxon>Chitinophaga</taxon>
    </lineage>
</organism>
<dbReference type="GO" id="GO:0006352">
    <property type="term" value="P:DNA-templated transcription initiation"/>
    <property type="evidence" value="ECO:0007669"/>
    <property type="project" value="InterPro"/>
</dbReference>
<dbReference type="InterPro" id="IPR036388">
    <property type="entry name" value="WH-like_DNA-bd_sf"/>
</dbReference>
<dbReference type="PANTHER" id="PTHR43133">
    <property type="entry name" value="RNA POLYMERASE ECF-TYPE SIGMA FACTO"/>
    <property type="match status" value="1"/>
</dbReference>
<proteinExistence type="inferred from homology"/>
<gene>
    <name evidence="7" type="ORF">SAMN04488122_2791</name>
</gene>
<dbReference type="STRING" id="29529.SAMN04488122_2791"/>
<dbReference type="OrthoDB" id="9780326at2"/>
<evidence type="ECO:0000313" key="7">
    <source>
        <dbReference type="EMBL" id="SEW39853.1"/>
    </source>
</evidence>
<dbReference type="InterPro" id="IPR013249">
    <property type="entry name" value="RNA_pol_sigma70_r4_t2"/>
</dbReference>
<reference evidence="8" key="1">
    <citation type="submission" date="2016-10" db="EMBL/GenBank/DDBJ databases">
        <authorList>
            <person name="Varghese N."/>
            <person name="Submissions S."/>
        </authorList>
    </citation>
    <scope>NUCLEOTIDE SEQUENCE [LARGE SCALE GENOMIC DNA]</scope>
    <source>
        <strain evidence="8">DSM 3695</strain>
    </source>
</reference>
<dbReference type="InterPro" id="IPR007627">
    <property type="entry name" value="RNA_pol_sigma70_r2"/>
</dbReference>
<dbReference type="InterPro" id="IPR014284">
    <property type="entry name" value="RNA_pol_sigma-70_dom"/>
</dbReference>
<evidence type="ECO:0000259" key="5">
    <source>
        <dbReference type="Pfam" id="PF04542"/>
    </source>
</evidence>
<evidence type="ECO:0000256" key="1">
    <source>
        <dbReference type="ARBA" id="ARBA00010641"/>
    </source>
</evidence>
<feature type="domain" description="RNA polymerase sigma factor 70 region 4 type 2" evidence="6">
    <location>
        <begin position="111"/>
        <end position="157"/>
    </location>
</feature>
<dbReference type="PANTHER" id="PTHR43133:SF45">
    <property type="entry name" value="RNA POLYMERASE ECF-TYPE SIGMA FACTOR"/>
    <property type="match status" value="1"/>
</dbReference>
<evidence type="ECO:0000256" key="4">
    <source>
        <dbReference type="ARBA" id="ARBA00023163"/>
    </source>
</evidence>
<dbReference type="NCBIfam" id="TIGR02937">
    <property type="entry name" value="sigma70-ECF"/>
    <property type="match status" value="1"/>
</dbReference>
<dbReference type="SUPFAM" id="SSF88946">
    <property type="entry name" value="Sigma2 domain of RNA polymerase sigma factors"/>
    <property type="match status" value="1"/>
</dbReference>
<evidence type="ECO:0000256" key="2">
    <source>
        <dbReference type="ARBA" id="ARBA00023015"/>
    </source>
</evidence>
<dbReference type="RefSeq" id="WP_089895645.1">
    <property type="nucleotide sequence ID" value="NZ_FOJG01000001.1"/>
</dbReference>
<evidence type="ECO:0000256" key="3">
    <source>
        <dbReference type="ARBA" id="ARBA00023082"/>
    </source>
</evidence>
<accession>A0A1I0RG18</accession>
<dbReference type="Gene3D" id="1.10.1740.10">
    <property type="match status" value="1"/>
</dbReference>
<name>A0A1I0RG18_9BACT</name>
<dbReference type="InterPro" id="IPR039425">
    <property type="entry name" value="RNA_pol_sigma-70-like"/>
</dbReference>
<dbReference type="Pfam" id="PF08281">
    <property type="entry name" value="Sigma70_r4_2"/>
    <property type="match status" value="1"/>
</dbReference>
<evidence type="ECO:0000259" key="6">
    <source>
        <dbReference type="Pfam" id="PF08281"/>
    </source>
</evidence>
<dbReference type="InterPro" id="IPR013324">
    <property type="entry name" value="RNA_pol_sigma_r3/r4-like"/>
</dbReference>
<dbReference type="InterPro" id="IPR013325">
    <property type="entry name" value="RNA_pol_sigma_r2"/>
</dbReference>
<dbReference type="Proteomes" id="UP000199310">
    <property type="component" value="Unassembled WGS sequence"/>
</dbReference>
<dbReference type="GO" id="GO:0003677">
    <property type="term" value="F:DNA binding"/>
    <property type="evidence" value="ECO:0007669"/>
    <property type="project" value="InterPro"/>
</dbReference>
<dbReference type="Gene3D" id="1.10.10.10">
    <property type="entry name" value="Winged helix-like DNA-binding domain superfamily/Winged helix DNA-binding domain"/>
    <property type="match status" value="1"/>
</dbReference>
<keyword evidence="8" id="KW-1185">Reference proteome</keyword>
<protein>
    <submittedName>
        <fullName evidence="7">RNA polymerase sigma-70 factor, ECF subfamily</fullName>
    </submittedName>
</protein>
<feature type="domain" description="RNA polymerase sigma-70 region 2" evidence="5">
    <location>
        <begin position="15"/>
        <end position="81"/>
    </location>
</feature>
<dbReference type="GO" id="GO:0016987">
    <property type="term" value="F:sigma factor activity"/>
    <property type="evidence" value="ECO:0007669"/>
    <property type="project" value="UniProtKB-KW"/>
</dbReference>
<dbReference type="SUPFAM" id="SSF88659">
    <property type="entry name" value="Sigma3 and sigma4 domains of RNA polymerase sigma factors"/>
    <property type="match status" value="1"/>
</dbReference>
<dbReference type="EMBL" id="FOJG01000001">
    <property type="protein sequence ID" value="SEW39853.1"/>
    <property type="molecule type" value="Genomic_DNA"/>
</dbReference>
<comment type="similarity">
    <text evidence="1">Belongs to the sigma-70 factor family. ECF subfamily.</text>
</comment>
<sequence length="170" mass="19492">MNPADKSERFLAVLQAHKGIIYKIAHSYCHQAADRPDLIQEIMVQLWRSFENYNGAAAYSTWIYRIALNVAISFYRKDSRRQHVAHPLSAEMLNMTAPPVADESSEQLAFLQRFIAELKDLDKALMLLYLEEKSYREIAEIMGLSETNVATKVARIKGVLKQKFLSIKSQ</sequence>
<dbReference type="Pfam" id="PF04542">
    <property type="entry name" value="Sigma70_r2"/>
    <property type="match status" value="1"/>
</dbReference>
<keyword evidence="3" id="KW-0731">Sigma factor</keyword>